<dbReference type="CDD" id="cd00167">
    <property type="entry name" value="SANT"/>
    <property type="match status" value="1"/>
</dbReference>
<reference evidence="2" key="1">
    <citation type="submission" date="2014-02" db="EMBL/GenBank/DDBJ databases">
        <authorList>
            <person name="Genoscope - CEA"/>
        </authorList>
    </citation>
    <scope>NUCLEOTIDE SEQUENCE</scope>
    <source>
        <strain evidence="2">LS3</strain>
    </source>
</reference>
<dbReference type="GO" id="GO:0042790">
    <property type="term" value="P:nucleolar large rRNA transcription by RNA polymerase I"/>
    <property type="evidence" value="ECO:0007669"/>
    <property type="project" value="InterPro"/>
</dbReference>
<dbReference type="InterPro" id="IPR039601">
    <property type="entry name" value="Rrn5"/>
</dbReference>
<name>A0A060TCF9_BLAAD</name>
<dbReference type="PANTHER" id="PTHR28079:SF1">
    <property type="entry name" value="RNA POLYMERASE I-SPECIFIC TRANSCRIPTION INITIATION FACTOR RRN5"/>
    <property type="match status" value="1"/>
</dbReference>
<dbReference type="InterPro" id="IPR009057">
    <property type="entry name" value="Homeodomain-like_sf"/>
</dbReference>
<accession>A0A060TCF9</accession>
<feature type="region of interest" description="Disordered" evidence="1">
    <location>
        <begin position="300"/>
        <end position="319"/>
    </location>
</feature>
<dbReference type="InterPro" id="IPR001005">
    <property type="entry name" value="SANT/Myb"/>
</dbReference>
<dbReference type="GO" id="GO:0000500">
    <property type="term" value="C:RNA polymerase I upstream activating factor complex"/>
    <property type="evidence" value="ECO:0007669"/>
    <property type="project" value="InterPro"/>
</dbReference>
<feature type="region of interest" description="Disordered" evidence="1">
    <location>
        <begin position="1"/>
        <end position="32"/>
    </location>
</feature>
<sequence>MASEEDWDDGSGLGTPESSVDDGEYTSSSGTEEVARLIGEGRKRKKFASDPDVLNVAKKLRAETLDNLDDGSVDLFPYLPSYKNWFNANAVEFLTAVPCVPTELQESFIRGSSCFYRKRNRKDEQNEDNIETDSNEENNTHSDDSDSDSDINDEQTHGTHWTGKEKEQFFALLGRKSRHNLEAIAKEMPTKSLAEIQEYHDLLFKASKMTDKVSMADVPAAIEMSDSWLDFENVQSHVAEEHEFQIAHKSTDQVFRAIPRQFTPLDRSKVKIGDIYDMYFMRPVIQGCRRSDQFDSRFQHEHNYDSSSDPWVQRSDEEEEARPVINVPNLIRISEMIYDATLRYMHPDDMAVGMSKFQFLTGQFIRDFEEYVRDLLRCILRALIKHTSLQADGDDTESDEPSIITLDDVIYVLEMFDLPPGPEGEEFQKMEQDEVKKLKHAESNMHLGPVESMVIEKDASERFLEYCMPGPFAPILSKGWSLDGFKEQRLRQIEQLEILDSLKAPTLSPNEVLPRRKRKPHGRTDDDFIEDDLGWTGETIEQDLDLVDAEVEILEKADLVRARADELALTRFFANADGLKLNNNHDSLAILNFRRSIQGMFLLEEPSEQKPVPKVSIGSMSKKAIQRRLHTFHDSGYRPY</sequence>
<protein>
    <submittedName>
        <fullName evidence="2">ARAD1B23496p</fullName>
    </submittedName>
</protein>
<reference evidence="2" key="2">
    <citation type="submission" date="2014-06" db="EMBL/GenBank/DDBJ databases">
        <title>The complete genome of Blastobotrys (Arxula) adeninivorans LS3 - a yeast of biotechnological interest.</title>
        <authorList>
            <person name="Kunze G."/>
            <person name="Gaillardin C."/>
            <person name="Czernicka M."/>
            <person name="Durrens P."/>
            <person name="Martin T."/>
            <person name="Boer E."/>
            <person name="Gabaldon T."/>
            <person name="Cruz J."/>
            <person name="Talla E."/>
            <person name="Marck C."/>
            <person name="Goffeau A."/>
            <person name="Barbe V."/>
            <person name="Baret P."/>
            <person name="Baronian K."/>
            <person name="Beier S."/>
            <person name="Bleykasten C."/>
            <person name="Bode R."/>
            <person name="Casaregola S."/>
            <person name="Despons L."/>
            <person name="Fairhead C."/>
            <person name="Giersberg M."/>
            <person name="Gierski P."/>
            <person name="Hahnel U."/>
            <person name="Hartmann A."/>
            <person name="Jankowska D."/>
            <person name="Jubin C."/>
            <person name="Jung P."/>
            <person name="Lafontaine I."/>
            <person name="Leh-Louis V."/>
            <person name="Lemaire M."/>
            <person name="Marcet-Houben M."/>
            <person name="Mascher M."/>
            <person name="Morel G."/>
            <person name="Richard G.-F."/>
            <person name="Riechen J."/>
            <person name="Sacerdot C."/>
            <person name="Sarkar A."/>
            <person name="Savel G."/>
            <person name="Schacherer J."/>
            <person name="Sherman D."/>
            <person name="Straub M.-L."/>
            <person name="Stein N."/>
            <person name="Thierry A."/>
            <person name="Trautwein-Schult A."/>
            <person name="Westhof E."/>
            <person name="Worch S."/>
            <person name="Dujon B."/>
            <person name="Souciet J.-L."/>
            <person name="Wincker P."/>
            <person name="Scholz U."/>
            <person name="Neuveglise N."/>
        </authorList>
    </citation>
    <scope>NUCLEOTIDE SEQUENCE</scope>
    <source>
        <strain evidence="2">LS3</strain>
    </source>
</reference>
<dbReference type="Gene3D" id="1.10.10.60">
    <property type="entry name" value="Homeodomain-like"/>
    <property type="match status" value="1"/>
</dbReference>
<feature type="region of interest" description="Disordered" evidence="1">
    <location>
        <begin position="120"/>
        <end position="160"/>
    </location>
</feature>
<dbReference type="AlphaFoldDB" id="A0A060TCF9"/>
<dbReference type="GO" id="GO:0001181">
    <property type="term" value="F:RNA polymerase I general transcription initiation factor activity"/>
    <property type="evidence" value="ECO:0007669"/>
    <property type="project" value="TreeGrafter"/>
</dbReference>
<feature type="compositionally biased region" description="Acidic residues" evidence="1">
    <location>
        <begin position="125"/>
        <end position="136"/>
    </location>
</feature>
<dbReference type="EMBL" id="HG937692">
    <property type="protein sequence ID" value="CDP36896.1"/>
    <property type="molecule type" value="Genomic_DNA"/>
</dbReference>
<dbReference type="SUPFAM" id="SSF46689">
    <property type="entry name" value="Homeodomain-like"/>
    <property type="match status" value="1"/>
</dbReference>
<proteinExistence type="predicted"/>
<organism evidence="2">
    <name type="scientific">Blastobotrys adeninivorans</name>
    <name type="common">Yeast</name>
    <name type="synonym">Arxula adeninivorans</name>
    <dbReference type="NCBI Taxonomy" id="409370"/>
    <lineage>
        <taxon>Eukaryota</taxon>
        <taxon>Fungi</taxon>
        <taxon>Dikarya</taxon>
        <taxon>Ascomycota</taxon>
        <taxon>Saccharomycotina</taxon>
        <taxon>Dipodascomycetes</taxon>
        <taxon>Dipodascales</taxon>
        <taxon>Trichomonascaceae</taxon>
        <taxon>Blastobotrys</taxon>
    </lineage>
</organism>
<gene>
    <name evidence="2" type="ORF">GNLVRS02_ARAD1B23496g</name>
</gene>
<dbReference type="GO" id="GO:0000182">
    <property type="term" value="F:rDNA binding"/>
    <property type="evidence" value="ECO:0007669"/>
    <property type="project" value="TreeGrafter"/>
</dbReference>
<evidence type="ECO:0000256" key="1">
    <source>
        <dbReference type="SAM" id="MobiDB-lite"/>
    </source>
</evidence>
<dbReference type="PANTHER" id="PTHR28079">
    <property type="entry name" value="RNA POLYMERASE I-SPECIFIC TRANSCRIPTION INITIATION FACTOR RRN5"/>
    <property type="match status" value="1"/>
</dbReference>
<evidence type="ECO:0000313" key="2">
    <source>
        <dbReference type="EMBL" id="CDP36896.1"/>
    </source>
</evidence>
<dbReference type="GO" id="GO:0006361">
    <property type="term" value="P:transcription initiation at RNA polymerase I promoter"/>
    <property type="evidence" value="ECO:0007669"/>
    <property type="project" value="TreeGrafter"/>
</dbReference>